<evidence type="ECO:0000313" key="21">
    <source>
        <dbReference type="RefSeq" id="XP_006025941.1"/>
    </source>
</evidence>
<dbReference type="InterPro" id="IPR003591">
    <property type="entry name" value="Leu-rich_rpt_typical-subtyp"/>
</dbReference>
<reference evidence="21" key="1">
    <citation type="submission" date="2025-08" db="UniProtKB">
        <authorList>
            <consortium name="RefSeq"/>
        </authorList>
    </citation>
    <scope>IDENTIFICATION</scope>
</reference>
<dbReference type="SMART" id="SM00369">
    <property type="entry name" value="LRR_TYP"/>
    <property type="match status" value="7"/>
</dbReference>
<name>A0A1U7RY22_ALLSI</name>
<keyword evidence="8" id="KW-0677">Repeat</keyword>
<feature type="chain" id="PRO_5010531593" description="Osteomodulin" evidence="18">
    <location>
        <begin position="21"/>
        <end position="416"/>
    </location>
</feature>
<dbReference type="SMART" id="SM00013">
    <property type="entry name" value="LRRNT"/>
    <property type="match status" value="1"/>
</dbReference>
<comment type="subcellular location">
    <subcellularLocation>
        <location evidence="1">Secreted</location>
        <location evidence="1">Extracellular space</location>
        <location evidence="1">Extracellular matrix</location>
    </subcellularLocation>
</comment>
<keyword evidence="10" id="KW-0654">Proteoglycan</keyword>
<dbReference type="FunFam" id="3.80.10.10:FF:000455">
    <property type="entry name" value="Osteomodulin"/>
    <property type="match status" value="1"/>
</dbReference>
<evidence type="ECO:0000256" key="3">
    <source>
        <dbReference type="ARBA" id="ARBA00022525"/>
    </source>
</evidence>
<keyword evidence="9" id="KW-0130">Cell adhesion</keyword>
<keyword evidence="5" id="KW-0433">Leucine-rich repeat</keyword>
<keyword evidence="6" id="KW-0765">Sulfation</keyword>
<evidence type="ECO:0000256" key="11">
    <source>
        <dbReference type="ARBA" id="ARBA00023157"/>
    </source>
</evidence>
<dbReference type="SMART" id="SM00364">
    <property type="entry name" value="LRR_BAC"/>
    <property type="match status" value="5"/>
</dbReference>
<evidence type="ECO:0000256" key="16">
    <source>
        <dbReference type="ARBA" id="ARBA00077189"/>
    </source>
</evidence>
<evidence type="ECO:0000256" key="4">
    <source>
        <dbReference type="ARBA" id="ARBA00022530"/>
    </source>
</evidence>
<accession>A0A1U7RY22</accession>
<evidence type="ECO:0000256" key="17">
    <source>
        <dbReference type="ARBA" id="ARBA00083850"/>
    </source>
</evidence>
<evidence type="ECO:0000256" key="5">
    <source>
        <dbReference type="ARBA" id="ARBA00022614"/>
    </source>
</evidence>
<organism evidence="20 21">
    <name type="scientific">Alligator sinensis</name>
    <name type="common">Chinese alligator</name>
    <dbReference type="NCBI Taxonomy" id="38654"/>
    <lineage>
        <taxon>Eukaryota</taxon>
        <taxon>Metazoa</taxon>
        <taxon>Chordata</taxon>
        <taxon>Craniata</taxon>
        <taxon>Vertebrata</taxon>
        <taxon>Euteleostomi</taxon>
        <taxon>Archelosauria</taxon>
        <taxon>Archosauria</taxon>
        <taxon>Crocodylia</taxon>
        <taxon>Alligatoridae</taxon>
        <taxon>Alligatorinae</taxon>
        <taxon>Alligator</taxon>
    </lineage>
</organism>
<comment type="similarity">
    <text evidence="2">Belongs to the small leucine-rich proteoglycan (SLRP) family. SLRP class II subfamily.</text>
</comment>
<evidence type="ECO:0000256" key="6">
    <source>
        <dbReference type="ARBA" id="ARBA00022641"/>
    </source>
</evidence>
<keyword evidence="11" id="KW-1015">Disulfide bond</keyword>
<dbReference type="InParanoid" id="A0A1U7RY22"/>
<keyword evidence="12" id="KW-0325">Glycoprotein</keyword>
<dbReference type="KEGG" id="asn:102368441"/>
<dbReference type="SUPFAM" id="SSF52058">
    <property type="entry name" value="L domain-like"/>
    <property type="match status" value="1"/>
</dbReference>
<evidence type="ECO:0000256" key="2">
    <source>
        <dbReference type="ARBA" id="ARBA00005818"/>
    </source>
</evidence>
<dbReference type="Pfam" id="PF00560">
    <property type="entry name" value="LRR_1"/>
    <property type="match status" value="1"/>
</dbReference>
<evidence type="ECO:0000256" key="1">
    <source>
        <dbReference type="ARBA" id="ARBA00004498"/>
    </source>
</evidence>
<dbReference type="GO" id="GO:0005615">
    <property type="term" value="C:extracellular space"/>
    <property type="evidence" value="ECO:0007669"/>
    <property type="project" value="TreeGrafter"/>
</dbReference>
<evidence type="ECO:0000256" key="9">
    <source>
        <dbReference type="ARBA" id="ARBA00022889"/>
    </source>
</evidence>
<evidence type="ECO:0000256" key="18">
    <source>
        <dbReference type="SAM" id="SignalP"/>
    </source>
</evidence>
<evidence type="ECO:0000256" key="15">
    <source>
        <dbReference type="ARBA" id="ARBA00067218"/>
    </source>
</evidence>
<evidence type="ECO:0000256" key="10">
    <source>
        <dbReference type="ARBA" id="ARBA00022974"/>
    </source>
</evidence>
<keyword evidence="4" id="KW-0272">Extracellular matrix</keyword>
<dbReference type="PANTHER" id="PTHR45712">
    <property type="entry name" value="AGAP008170-PA"/>
    <property type="match status" value="1"/>
</dbReference>
<comment type="function">
    <text evidence="13">May be implicated in biomineralization processes. Has a function in binding of osteoblasts via the alpha(V)beta(3)-integrin.</text>
</comment>
<keyword evidence="3" id="KW-0964">Secreted</keyword>
<evidence type="ECO:0000256" key="13">
    <source>
        <dbReference type="ARBA" id="ARBA00060161"/>
    </source>
</evidence>
<feature type="signal peptide" evidence="18">
    <location>
        <begin position="1"/>
        <end position="20"/>
    </location>
</feature>
<evidence type="ECO:0000256" key="7">
    <source>
        <dbReference type="ARBA" id="ARBA00022729"/>
    </source>
</evidence>
<gene>
    <name evidence="21" type="primary">OMD</name>
</gene>
<dbReference type="OrthoDB" id="1055097at2759"/>
<evidence type="ECO:0000256" key="12">
    <source>
        <dbReference type="ARBA" id="ARBA00023180"/>
    </source>
</evidence>
<dbReference type="InterPro" id="IPR032675">
    <property type="entry name" value="LRR_dom_sf"/>
</dbReference>
<dbReference type="InterPro" id="IPR000372">
    <property type="entry name" value="LRRNT"/>
</dbReference>
<dbReference type="CTD" id="4958"/>
<dbReference type="GO" id="GO:0007155">
    <property type="term" value="P:cell adhesion"/>
    <property type="evidence" value="ECO:0007669"/>
    <property type="project" value="UniProtKB-KW"/>
</dbReference>
<dbReference type="Pfam" id="PF13855">
    <property type="entry name" value="LRR_8"/>
    <property type="match status" value="2"/>
</dbReference>
<dbReference type="RefSeq" id="XP_006025941.1">
    <property type="nucleotide sequence ID" value="XM_006025879.3"/>
</dbReference>
<protein>
    <recommendedName>
        <fullName evidence="15">Osteomodulin</fullName>
    </recommendedName>
    <alternativeName>
        <fullName evidence="17">Keratan sulfate proteoglycan osteomodulin</fullName>
    </alternativeName>
    <alternativeName>
        <fullName evidence="16">Osteoadherin</fullName>
    </alternativeName>
</protein>
<dbReference type="eggNOG" id="KOG0619">
    <property type="taxonomic scope" value="Eukaryota"/>
</dbReference>
<dbReference type="GeneID" id="102368441"/>
<dbReference type="STRING" id="38654.A0A1U7RY22"/>
<dbReference type="InterPro" id="IPR001611">
    <property type="entry name" value="Leu-rich_rpt"/>
</dbReference>
<feature type="domain" description="LRRNT" evidence="19">
    <location>
        <begin position="60"/>
        <end position="94"/>
    </location>
</feature>
<dbReference type="Gene3D" id="3.80.10.10">
    <property type="entry name" value="Ribonuclease Inhibitor"/>
    <property type="match status" value="3"/>
</dbReference>
<proteinExistence type="inferred from homology"/>
<dbReference type="Proteomes" id="UP000189705">
    <property type="component" value="Unplaced"/>
</dbReference>
<sequence length="416" mass="48492">MGFLSQLSIMPLLFVAMVFCQHEDYDFEDEYDPEPDEQPSLFHINPSVDYEVSHFSGPLRCAKECFCLTAFPLSMYCDHRKLKMIPAIPIHIQQLYLQYNNIEAVSSQSFANVTILREINLSHNKINSYMIDYGVFAKLGNLVQLHLQHNELEEFPFPLPNSLEQLLLGFNKISRLPANALQGLVNVTMLDLCNNNLDDSDFKGKQLSNMKNLMQINLCNNRLQNMPPDLPSSLMYLSLENNSISYIPENYFNKLPNITALRLSNNNLQEVPYKVFNLSNLVELNLGHNKLKQTFYIPRSLQHLYIEDNDIEIVNITLMCPFIDPVNTNQLTYIRMDQNKLTAPISTYAFFCFPHIRIIYYGEQKGTVSQSTQLRTPVFQRFLTPDEYEEARNEHEVEYEHEEDVVEREEDYIYLH</sequence>
<keyword evidence="7 18" id="KW-0732">Signal</keyword>
<dbReference type="PANTHER" id="PTHR45712:SF3">
    <property type="entry name" value="OSTEOMODULIN"/>
    <property type="match status" value="1"/>
</dbReference>
<evidence type="ECO:0000256" key="14">
    <source>
        <dbReference type="ARBA" id="ARBA00065765"/>
    </source>
</evidence>
<dbReference type="AlphaFoldDB" id="A0A1U7RY22"/>
<evidence type="ECO:0000256" key="8">
    <source>
        <dbReference type="ARBA" id="ARBA00022737"/>
    </source>
</evidence>
<dbReference type="PROSITE" id="PS51450">
    <property type="entry name" value="LRR"/>
    <property type="match status" value="1"/>
</dbReference>
<evidence type="ECO:0000313" key="20">
    <source>
        <dbReference type="Proteomes" id="UP000189705"/>
    </source>
</evidence>
<dbReference type="InterPro" id="IPR050333">
    <property type="entry name" value="SLRP"/>
</dbReference>
<evidence type="ECO:0000259" key="19">
    <source>
        <dbReference type="SMART" id="SM00013"/>
    </source>
</evidence>
<comment type="subunit">
    <text evidence="14">Binds the alpha(V)beta(3)-integrin.</text>
</comment>
<keyword evidence="20" id="KW-1185">Reference proteome</keyword>